<keyword evidence="3 8" id="KW-0812">Transmembrane</keyword>
<feature type="transmembrane region" description="Helical" evidence="8">
    <location>
        <begin position="329"/>
        <end position="349"/>
    </location>
</feature>
<comment type="subcellular location">
    <subcellularLocation>
        <location evidence="1">Endomembrane system</location>
        <topology evidence="1">Multi-pass membrane protein</topology>
    </subcellularLocation>
</comment>
<dbReference type="InterPro" id="IPR004837">
    <property type="entry name" value="NaCa_Exmemb"/>
</dbReference>
<feature type="domain" description="Sodium/calcium exchanger membrane region" evidence="9">
    <location>
        <begin position="335"/>
        <end position="488"/>
    </location>
</feature>
<dbReference type="GO" id="GO:0000329">
    <property type="term" value="C:fungal-type vacuole membrane"/>
    <property type="evidence" value="ECO:0007669"/>
    <property type="project" value="TreeGrafter"/>
</dbReference>
<evidence type="ECO:0000256" key="5">
    <source>
        <dbReference type="ARBA" id="ARBA00023065"/>
    </source>
</evidence>
<feature type="transmembrane region" description="Helical" evidence="8">
    <location>
        <begin position="470"/>
        <end position="490"/>
    </location>
</feature>
<comment type="caution">
    <text evidence="10">The sequence shown here is derived from an EMBL/GenBank/DDBJ whole genome shotgun (WGS) entry which is preliminary data.</text>
</comment>
<feature type="transmembrane region" description="Helical" evidence="8">
    <location>
        <begin position="229"/>
        <end position="251"/>
    </location>
</feature>
<dbReference type="GO" id="GO:0006874">
    <property type="term" value="P:intracellular calcium ion homeostasis"/>
    <property type="evidence" value="ECO:0007669"/>
    <property type="project" value="TreeGrafter"/>
</dbReference>
<keyword evidence="11" id="KW-1185">Reference proteome</keyword>
<evidence type="ECO:0000259" key="9">
    <source>
        <dbReference type="Pfam" id="PF01699"/>
    </source>
</evidence>
<feature type="region of interest" description="Disordered" evidence="7">
    <location>
        <begin position="1"/>
        <end position="53"/>
    </location>
</feature>
<protein>
    <recommendedName>
        <fullName evidence="9">Sodium/calcium exchanger membrane region domain-containing protein</fullName>
    </recommendedName>
</protein>
<organism evidence="10 11">
    <name type="scientific">Cyclocybe aegerita</name>
    <name type="common">Black poplar mushroom</name>
    <name type="synonym">Agrocybe aegerita</name>
    <dbReference type="NCBI Taxonomy" id="1973307"/>
    <lineage>
        <taxon>Eukaryota</taxon>
        <taxon>Fungi</taxon>
        <taxon>Dikarya</taxon>
        <taxon>Basidiomycota</taxon>
        <taxon>Agaricomycotina</taxon>
        <taxon>Agaricomycetes</taxon>
        <taxon>Agaricomycetidae</taxon>
        <taxon>Agaricales</taxon>
        <taxon>Agaricineae</taxon>
        <taxon>Bolbitiaceae</taxon>
        <taxon>Cyclocybe</taxon>
    </lineage>
</organism>
<dbReference type="InterPro" id="IPR004713">
    <property type="entry name" value="CaH_exchang"/>
</dbReference>
<evidence type="ECO:0000256" key="8">
    <source>
        <dbReference type="SAM" id="Phobius"/>
    </source>
</evidence>
<feature type="transmembrane region" description="Helical" evidence="8">
    <location>
        <begin position="157"/>
        <end position="178"/>
    </location>
</feature>
<dbReference type="OrthoDB" id="1699231at2759"/>
<gene>
    <name evidence="10" type="ORF">AAE3_LOCUS2028</name>
</gene>
<feature type="transmembrane region" description="Helical" evidence="8">
    <location>
        <begin position="414"/>
        <end position="435"/>
    </location>
</feature>
<evidence type="ECO:0000256" key="4">
    <source>
        <dbReference type="ARBA" id="ARBA00022989"/>
    </source>
</evidence>
<evidence type="ECO:0000256" key="2">
    <source>
        <dbReference type="ARBA" id="ARBA00022448"/>
    </source>
</evidence>
<feature type="domain" description="Sodium/calcium exchanger membrane region" evidence="9">
    <location>
        <begin position="127"/>
        <end position="289"/>
    </location>
</feature>
<dbReference type="AlphaFoldDB" id="A0A8S0W7J2"/>
<dbReference type="GO" id="GO:0015369">
    <property type="term" value="F:calcium:proton antiporter activity"/>
    <property type="evidence" value="ECO:0007669"/>
    <property type="project" value="TreeGrafter"/>
</dbReference>
<evidence type="ECO:0000313" key="10">
    <source>
        <dbReference type="EMBL" id="CAA7260266.1"/>
    </source>
</evidence>
<proteinExistence type="predicted"/>
<accession>A0A8S0W7J2</accession>
<keyword evidence="2" id="KW-0813">Transport</keyword>
<evidence type="ECO:0000256" key="3">
    <source>
        <dbReference type="ARBA" id="ARBA00022692"/>
    </source>
</evidence>
<feature type="transmembrane region" description="Helical" evidence="8">
    <location>
        <begin position="190"/>
        <end position="208"/>
    </location>
</feature>
<reference evidence="10 11" key="1">
    <citation type="submission" date="2020-01" db="EMBL/GenBank/DDBJ databases">
        <authorList>
            <person name="Gupta K D."/>
        </authorList>
    </citation>
    <scope>NUCLEOTIDE SEQUENCE [LARGE SCALE GENOMIC DNA]</scope>
</reference>
<evidence type="ECO:0000313" key="11">
    <source>
        <dbReference type="Proteomes" id="UP000467700"/>
    </source>
</evidence>
<name>A0A8S0W7J2_CYCAE</name>
<evidence type="ECO:0000256" key="6">
    <source>
        <dbReference type="ARBA" id="ARBA00023136"/>
    </source>
</evidence>
<keyword evidence="5" id="KW-0406">Ion transport</keyword>
<dbReference type="PANTHER" id="PTHR31503">
    <property type="entry name" value="VACUOLAR CALCIUM ION TRANSPORTER"/>
    <property type="match status" value="1"/>
</dbReference>
<feature type="transmembrane region" description="Helical" evidence="8">
    <location>
        <begin position="441"/>
        <end position="463"/>
    </location>
</feature>
<dbReference type="Pfam" id="PF01699">
    <property type="entry name" value="Na_Ca_ex"/>
    <property type="match status" value="2"/>
</dbReference>
<evidence type="ECO:0000256" key="1">
    <source>
        <dbReference type="ARBA" id="ARBA00004127"/>
    </source>
</evidence>
<dbReference type="Proteomes" id="UP000467700">
    <property type="component" value="Unassembled WGS sequence"/>
</dbReference>
<feature type="transmembrane region" description="Helical" evidence="8">
    <location>
        <begin position="369"/>
        <end position="393"/>
    </location>
</feature>
<feature type="transmembrane region" description="Helical" evidence="8">
    <location>
        <begin position="97"/>
        <end position="120"/>
    </location>
</feature>
<dbReference type="GO" id="GO:0012505">
    <property type="term" value="C:endomembrane system"/>
    <property type="evidence" value="ECO:0007669"/>
    <property type="project" value="UniProtKB-SubCell"/>
</dbReference>
<keyword evidence="6 8" id="KW-0472">Membrane</keyword>
<keyword evidence="4 8" id="KW-1133">Transmembrane helix</keyword>
<dbReference type="PANTHER" id="PTHR31503:SF20">
    <property type="entry name" value="CA(2+)_H(+) EXCHANGER, PUTATIVE (EUROFUNG)-RELATED"/>
    <property type="match status" value="1"/>
</dbReference>
<dbReference type="EMBL" id="CACVBS010000028">
    <property type="protein sequence ID" value="CAA7260266.1"/>
    <property type="molecule type" value="Genomic_DNA"/>
</dbReference>
<evidence type="ECO:0000256" key="7">
    <source>
        <dbReference type="SAM" id="MobiDB-lite"/>
    </source>
</evidence>
<sequence length="521" mass="58165">MSTTPTIVESHPDDVDNGTSNTRHRHVRVLDEEKAVGHSGDGPSIQSSGTESQRRRRLHEFSQHFHLQEGQEGLVKFWDQFTRKGKRKIGFVESLRAIVFSSWLNIFLILIPIAWVSYFLHWPPRATFTLSFFAIIPLEQLFDYGGDQMAYYLGKDLGDLIVVTLNNAVEATLAIILLEKCELRLLKSTIVGVVILHLLLVPGTAFVTGGARIIQQDLHPHLTQLNHSLLTLGVLSLLIPTAYFAALNTSFSPNTNVPAVSVVTDEVRANFLKMSRGLAVLLLVVYICSRIYLHNPPGEDNALNLHLAPLAPEALKDKVKKLRSEDPEVNQWVCIVMLAICIGLMAATAEWLVKSIEFVREESGIELEWFGLILLPIVSFAADGAVAVVYFVRYMIRHFFHEPSPPTTLAKAEAIDLSIQFVLFWMPFFVLLGWWEDRPLTLLFDLFEVAILVGACFIVNYVTADSKTNWAEGVAMVTFYAMIALCAWFYPGQPEIGFLSQCESVLEALQNAVVGGSSHGE</sequence>